<evidence type="ECO:0000313" key="1">
    <source>
        <dbReference type="EMBL" id="KVA05740.1"/>
    </source>
</evidence>
<reference evidence="1 2" key="1">
    <citation type="submission" date="2015-11" db="EMBL/GenBank/DDBJ databases">
        <title>Expanding the genomic diversity of Burkholderia species for the development of highly accurate diagnostics.</title>
        <authorList>
            <person name="Sahl J."/>
            <person name="Keim P."/>
            <person name="Wagner D."/>
        </authorList>
    </citation>
    <scope>NUCLEOTIDE SEQUENCE [LARGE SCALE GENOMIC DNA]</scope>
    <source>
        <strain evidence="1 2">RF32-BP12</strain>
    </source>
</reference>
<name>A0AAP1C2H5_9BURK</name>
<organism evidence="1 2">
    <name type="scientific">Burkholderia latens</name>
    <dbReference type="NCBI Taxonomy" id="488446"/>
    <lineage>
        <taxon>Bacteria</taxon>
        <taxon>Pseudomonadati</taxon>
        <taxon>Pseudomonadota</taxon>
        <taxon>Betaproteobacteria</taxon>
        <taxon>Burkholderiales</taxon>
        <taxon>Burkholderiaceae</taxon>
        <taxon>Burkholderia</taxon>
        <taxon>Burkholderia cepacia complex</taxon>
    </lineage>
</organism>
<sequence length="134" mass="14494">MLALNGFLDFLADCAERKHVALKILSVPPIHIKKAFKTFGAHHVDRTTTIPVVVITTRELVFKAIIKLISGKSDGKPEGLALDDAGQEGDEILNVFIFEVVSTVHDSSALGRSRIEPAMGAQRPIFVNGKVGGY</sequence>
<accession>A0AAP1C2H5</accession>
<dbReference type="AlphaFoldDB" id="A0AAP1C2H5"/>
<comment type="caution">
    <text evidence="1">The sequence shown here is derived from an EMBL/GenBank/DDBJ whole genome shotgun (WGS) entry which is preliminary data.</text>
</comment>
<evidence type="ECO:0000313" key="2">
    <source>
        <dbReference type="Proteomes" id="UP000056450"/>
    </source>
</evidence>
<proteinExistence type="predicted"/>
<gene>
    <name evidence="1" type="ORF">WI41_17525</name>
</gene>
<dbReference type="EMBL" id="LOTQ01000028">
    <property type="protein sequence ID" value="KVA05740.1"/>
    <property type="molecule type" value="Genomic_DNA"/>
</dbReference>
<protein>
    <submittedName>
        <fullName evidence="1">Uncharacterized protein</fullName>
    </submittedName>
</protein>
<dbReference type="Proteomes" id="UP000056450">
    <property type="component" value="Unassembled WGS sequence"/>
</dbReference>